<gene>
    <name evidence="10" type="primary">fluC</name>
    <name evidence="10" type="synonym">crcB</name>
    <name evidence="11" type="ORF">EDD29_5318</name>
</gene>
<keyword evidence="10" id="KW-0915">Sodium</keyword>
<evidence type="ECO:0000256" key="2">
    <source>
        <dbReference type="ARBA" id="ARBA00022475"/>
    </source>
</evidence>
<dbReference type="GO" id="GO:0005886">
    <property type="term" value="C:plasma membrane"/>
    <property type="evidence" value="ECO:0007669"/>
    <property type="project" value="UniProtKB-SubCell"/>
</dbReference>
<evidence type="ECO:0000256" key="5">
    <source>
        <dbReference type="ARBA" id="ARBA00023136"/>
    </source>
</evidence>
<sequence length="116" mass="12088">MTFWLIVLAGALGAAMRYVVDGALRAKWPTTLPAATLTVNVLGSAVLGAVMGAGPHTDWAAIAGMGWCGGFTTFSTHIVETLHLASHTSRAKALANLFLMLVACTFAAGLLFWLIA</sequence>
<feature type="transmembrane region" description="Helical" evidence="10">
    <location>
        <begin position="32"/>
        <end position="52"/>
    </location>
</feature>
<comment type="activity regulation">
    <text evidence="10">Na(+) is not transported, but it plays an essential structural role and its presence is essential for fluoride channel function.</text>
</comment>
<keyword evidence="12" id="KW-1185">Reference proteome</keyword>
<dbReference type="EMBL" id="RJKE01000001">
    <property type="protein sequence ID" value="ROO87690.1"/>
    <property type="molecule type" value="Genomic_DNA"/>
</dbReference>
<dbReference type="RefSeq" id="WP_123666942.1">
    <property type="nucleotide sequence ID" value="NZ_RJKE01000001.1"/>
</dbReference>
<keyword evidence="10" id="KW-0813">Transport</keyword>
<evidence type="ECO:0000313" key="12">
    <source>
        <dbReference type="Proteomes" id="UP000272400"/>
    </source>
</evidence>
<comment type="subcellular location">
    <subcellularLocation>
        <location evidence="1 10">Cell membrane</location>
        <topology evidence="1 10">Multi-pass membrane protein</topology>
    </subcellularLocation>
</comment>
<keyword evidence="6 10" id="KW-0407">Ion channel</keyword>
<dbReference type="OrthoDB" id="5148600at2"/>
<keyword evidence="2 10" id="KW-1003">Cell membrane</keyword>
<dbReference type="GO" id="GO:0046872">
    <property type="term" value="F:metal ion binding"/>
    <property type="evidence" value="ECO:0007669"/>
    <property type="project" value="UniProtKB-KW"/>
</dbReference>
<proteinExistence type="inferred from homology"/>
<dbReference type="InterPro" id="IPR003691">
    <property type="entry name" value="FluC"/>
</dbReference>
<dbReference type="GO" id="GO:0062054">
    <property type="term" value="F:fluoride channel activity"/>
    <property type="evidence" value="ECO:0007669"/>
    <property type="project" value="UniProtKB-UniRule"/>
</dbReference>
<accession>A0A3N1D2H7</accession>
<keyword evidence="10" id="KW-0406">Ion transport</keyword>
<dbReference type="GO" id="GO:0140114">
    <property type="term" value="P:cellular detoxification of fluoride"/>
    <property type="evidence" value="ECO:0007669"/>
    <property type="project" value="UniProtKB-UniRule"/>
</dbReference>
<protein>
    <recommendedName>
        <fullName evidence="10">Fluoride-specific ion channel FluC</fullName>
    </recommendedName>
</protein>
<evidence type="ECO:0000256" key="4">
    <source>
        <dbReference type="ARBA" id="ARBA00022989"/>
    </source>
</evidence>
<comment type="function">
    <text evidence="9 10">Fluoride-specific ion channel. Important for reducing fluoride concentration in the cell, thus reducing its toxicity.</text>
</comment>
<dbReference type="Proteomes" id="UP000272400">
    <property type="component" value="Unassembled WGS sequence"/>
</dbReference>
<evidence type="ECO:0000256" key="7">
    <source>
        <dbReference type="ARBA" id="ARBA00035120"/>
    </source>
</evidence>
<keyword evidence="10" id="KW-0479">Metal-binding</keyword>
<keyword evidence="3 10" id="KW-0812">Transmembrane</keyword>
<dbReference type="PANTHER" id="PTHR28259">
    <property type="entry name" value="FLUORIDE EXPORT PROTEIN 1-RELATED"/>
    <property type="match status" value="1"/>
</dbReference>
<keyword evidence="4 10" id="KW-1133">Transmembrane helix</keyword>
<evidence type="ECO:0000256" key="3">
    <source>
        <dbReference type="ARBA" id="ARBA00022692"/>
    </source>
</evidence>
<evidence type="ECO:0000256" key="8">
    <source>
        <dbReference type="ARBA" id="ARBA00035585"/>
    </source>
</evidence>
<name>A0A3N1D2H7_9ACTN</name>
<comment type="catalytic activity">
    <reaction evidence="8">
        <text>fluoride(in) = fluoride(out)</text>
        <dbReference type="Rhea" id="RHEA:76159"/>
        <dbReference type="ChEBI" id="CHEBI:17051"/>
    </reaction>
    <physiologicalReaction direction="left-to-right" evidence="8">
        <dbReference type="Rhea" id="RHEA:76160"/>
    </physiologicalReaction>
</comment>
<feature type="binding site" evidence="10">
    <location>
        <position position="72"/>
    </location>
    <ligand>
        <name>Na(+)</name>
        <dbReference type="ChEBI" id="CHEBI:29101"/>
        <note>structural</note>
    </ligand>
</feature>
<keyword evidence="5 10" id="KW-0472">Membrane</keyword>
<feature type="binding site" evidence="10">
    <location>
        <position position="69"/>
    </location>
    <ligand>
        <name>Na(+)</name>
        <dbReference type="ChEBI" id="CHEBI:29101"/>
        <note>structural</note>
    </ligand>
</feature>
<evidence type="ECO:0000313" key="11">
    <source>
        <dbReference type="EMBL" id="ROO87690.1"/>
    </source>
</evidence>
<dbReference type="HAMAP" id="MF_00454">
    <property type="entry name" value="FluC"/>
    <property type="match status" value="1"/>
</dbReference>
<dbReference type="PANTHER" id="PTHR28259:SF1">
    <property type="entry name" value="FLUORIDE EXPORT PROTEIN 1-RELATED"/>
    <property type="match status" value="1"/>
</dbReference>
<evidence type="ECO:0000256" key="10">
    <source>
        <dbReference type="HAMAP-Rule" id="MF_00454"/>
    </source>
</evidence>
<comment type="similarity">
    <text evidence="7 10">Belongs to the fluoride channel Fluc/FEX (TC 1.A.43) family.</text>
</comment>
<evidence type="ECO:0000256" key="9">
    <source>
        <dbReference type="ARBA" id="ARBA00049940"/>
    </source>
</evidence>
<feature type="transmembrane region" description="Helical" evidence="10">
    <location>
        <begin position="94"/>
        <end position="115"/>
    </location>
</feature>
<feature type="transmembrane region" description="Helical" evidence="10">
    <location>
        <begin position="59"/>
        <end position="79"/>
    </location>
</feature>
<evidence type="ECO:0000256" key="6">
    <source>
        <dbReference type="ARBA" id="ARBA00023303"/>
    </source>
</evidence>
<dbReference type="AlphaFoldDB" id="A0A3N1D2H7"/>
<reference evidence="11 12" key="1">
    <citation type="submission" date="2018-11" db="EMBL/GenBank/DDBJ databases">
        <title>Sequencing the genomes of 1000 actinobacteria strains.</title>
        <authorList>
            <person name="Klenk H.-P."/>
        </authorList>
    </citation>
    <scope>NUCLEOTIDE SEQUENCE [LARGE SCALE GENOMIC DNA]</scope>
    <source>
        <strain evidence="11 12">DSM 44254</strain>
    </source>
</reference>
<dbReference type="Pfam" id="PF02537">
    <property type="entry name" value="CRCB"/>
    <property type="match status" value="1"/>
</dbReference>
<organism evidence="11 12">
    <name type="scientific">Actinocorallia herbida</name>
    <dbReference type="NCBI Taxonomy" id="58109"/>
    <lineage>
        <taxon>Bacteria</taxon>
        <taxon>Bacillati</taxon>
        <taxon>Actinomycetota</taxon>
        <taxon>Actinomycetes</taxon>
        <taxon>Streptosporangiales</taxon>
        <taxon>Thermomonosporaceae</taxon>
        <taxon>Actinocorallia</taxon>
    </lineage>
</organism>
<comment type="caution">
    <text evidence="11">The sequence shown here is derived from an EMBL/GenBank/DDBJ whole genome shotgun (WGS) entry which is preliminary data.</text>
</comment>
<evidence type="ECO:0000256" key="1">
    <source>
        <dbReference type="ARBA" id="ARBA00004651"/>
    </source>
</evidence>